<accession>A0A7J2U5M9</accession>
<gene>
    <name evidence="2" type="ORF">ENO26_08405</name>
</gene>
<comment type="caution">
    <text evidence="2">The sequence shown here is derived from an EMBL/GenBank/DDBJ whole genome shotgun (WGS) entry which is preliminary data.</text>
</comment>
<feature type="domain" description="DUF58" evidence="1">
    <location>
        <begin position="198"/>
        <end position="332"/>
    </location>
</feature>
<name>A0A7J2U5M9_9CREN</name>
<sequence>MKITLHGIISFALSIIAIIYGFAMENLLLYSLGLALLLIFYKEYKSFGRVRKAVEKISIERKIERNVVSELEDIGVSITIDNRGLDAVPRALVMDILPKYVKARVKPLTIISIPNQTSVTIDYKAIVEAPGVHQFDRVIMVASDFLGYFTEELYYTARGYIVALPLVSRTSIGVKTLQKIIGMNTMGKAVGGLYDIAEIREYQPGDSIKKIVWSAYAKTGRLMVRDDYGESRARVLLLIDIRPWAWAIGSIPNTLAHVQLRFAASLLTTMLRSGLVVDVAICSELMPKVMPYQGKGHETALYRIFSVLDAGGGCQSTASIFTNVINYIGRSVLSYDLVVLITSPLILALENPDDVATLGEVFEKLLIAMPMFRYEEYLSKESISKLLNSVEEVLGGSLIGIEFSEEGFEVNKSV</sequence>
<evidence type="ECO:0000313" key="2">
    <source>
        <dbReference type="EMBL" id="HEM67563.1"/>
    </source>
</evidence>
<evidence type="ECO:0000259" key="1">
    <source>
        <dbReference type="Pfam" id="PF01882"/>
    </source>
</evidence>
<proteinExistence type="predicted"/>
<organism evidence="2">
    <name type="scientific">Ignisphaera aggregans</name>
    <dbReference type="NCBI Taxonomy" id="334771"/>
    <lineage>
        <taxon>Archaea</taxon>
        <taxon>Thermoproteota</taxon>
        <taxon>Thermoprotei</taxon>
        <taxon>Desulfurococcales</taxon>
        <taxon>Desulfurococcaceae</taxon>
        <taxon>Ignisphaera</taxon>
    </lineage>
</organism>
<dbReference type="EMBL" id="DSEU01000059">
    <property type="protein sequence ID" value="HEM67563.1"/>
    <property type="molecule type" value="Genomic_DNA"/>
</dbReference>
<reference evidence="2" key="1">
    <citation type="journal article" date="2020" name="mSystems">
        <title>Genome- and Community-Level Interaction Insights into Carbon Utilization and Element Cycling Functions of Hydrothermarchaeota in Hydrothermal Sediment.</title>
        <authorList>
            <person name="Zhou Z."/>
            <person name="Liu Y."/>
            <person name="Xu W."/>
            <person name="Pan J."/>
            <person name="Luo Z.H."/>
            <person name="Li M."/>
        </authorList>
    </citation>
    <scope>NUCLEOTIDE SEQUENCE [LARGE SCALE GENOMIC DNA]</scope>
    <source>
        <strain evidence="2">SpSt-125</strain>
    </source>
</reference>
<dbReference type="InterPro" id="IPR002881">
    <property type="entry name" value="DUF58"/>
</dbReference>
<dbReference type="Pfam" id="PF01882">
    <property type="entry name" value="DUF58"/>
    <property type="match status" value="1"/>
</dbReference>
<protein>
    <submittedName>
        <fullName evidence="2">DUF58 domain-containing protein</fullName>
    </submittedName>
</protein>
<dbReference type="AlphaFoldDB" id="A0A7J2U5M9"/>
<dbReference type="PANTHER" id="PTHR34351">
    <property type="entry name" value="SLR1927 PROTEIN-RELATED"/>
    <property type="match status" value="1"/>
</dbReference>